<evidence type="ECO:0000313" key="1">
    <source>
        <dbReference type="EMBL" id="KYP35879.1"/>
    </source>
</evidence>
<accession>A0A151R049</accession>
<dbReference type="PANTHER" id="PTHR35046:SF9">
    <property type="entry name" value="RNA-DIRECTED DNA POLYMERASE"/>
    <property type="match status" value="1"/>
</dbReference>
<name>A0A151R049_CAJCA</name>
<dbReference type="PANTHER" id="PTHR35046">
    <property type="entry name" value="ZINC KNUCKLE (CCHC-TYPE) FAMILY PROTEIN"/>
    <property type="match status" value="1"/>
</dbReference>
<keyword evidence="2" id="KW-1185">Reference proteome</keyword>
<protein>
    <submittedName>
        <fullName evidence="1">Uncharacterized protein</fullName>
    </submittedName>
</protein>
<evidence type="ECO:0000313" key="2">
    <source>
        <dbReference type="Proteomes" id="UP000075243"/>
    </source>
</evidence>
<reference evidence="1" key="1">
    <citation type="journal article" date="2012" name="Nat. Biotechnol.">
        <title>Draft genome sequence of pigeonpea (Cajanus cajan), an orphan legume crop of resource-poor farmers.</title>
        <authorList>
            <person name="Varshney R.K."/>
            <person name="Chen W."/>
            <person name="Li Y."/>
            <person name="Bharti A.K."/>
            <person name="Saxena R.K."/>
            <person name="Schlueter J.A."/>
            <person name="Donoghue M.T."/>
            <person name="Azam S."/>
            <person name="Fan G."/>
            <person name="Whaley A.M."/>
            <person name="Farmer A.D."/>
            <person name="Sheridan J."/>
            <person name="Iwata A."/>
            <person name="Tuteja R."/>
            <person name="Penmetsa R.V."/>
            <person name="Wu W."/>
            <person name="Upadhyaya H.D."/>
            <person name="Yang S.P."/>
            <person name="Shah T."/>
            <person name="Saxena K.B."/>
            <person name="Michael T."/>
            <person name="McCombie W.R."/>
            <person name="Yang B."/>
            <person name="Zhang G."/>
            <person name="Yang H."/>
            <person name="Wang J."/>
            <person name="Spillane C."/>
            <person name="Cook D.R."/>
            <person name="May G.D."/>
            <person name="Xu X."/>
            <person name="Jackson S.A."/>
        </authorList>
    </citation>
    <scope>NUCLEOTIDE SEQUENCE [LARGE SCALE GENOMIC DNA]</scope>
</reference>
<sequence>MVRRLLENQSSDIDQSQRENLFHTRCKLLENICSLIMDNESSCNCCSTRLVNKLALTTLLHPKPYKL</sequence>
<dbReference type="AlphaFoldDB" id="A0A151R049"/>
<proteinExistence type="predicted"/>
<dbReference type="EMBL" id="KQ484301">
    <property type="protein sequence ID" value="KYP35879.1"/>
    <property type="molecule type" value="Genomic_DNA"/>
</dbReference>
<dbReference type="Gramene" id="C.cajan_41420.t">
    <property type="protein sequence ID" value="C.cajan_41420.t.cds1"/>
    <property type="gene ID" value="C.cajan_41420"/>
</dbReference>
<organism evidence="1 2">
    <name type="scientific">Cajanus cajan</name>
    <name type="common">Pigeon pea</name>
    <name type="synonym">Cajanus indicus</name>
    <dbReference type="NCBI Taxonomy" id="3821"/>
    <lineage>
        <taxon>Eukaryota</taxon>
        <taxon>Viridiplantae</taxon>
        <taxon>Streptophyta</taxon>
        <taxon>Embryophyta</taxon>
        <taxon>Tracheophyta</taxon>
        <taxon>Spermatophyta</taxon>
        <taxon>Magnoliopsida</taxon>
        <taxon>eudicotyledons</taxon>
        <taxon>Gunneridae</taxon>
        <taxon>Pentapetalae</taxon>
        <taxon>rosids</taxon>
        <taxon>fabids</taxon>
        <taxon>Fabales</taxon>
        <taxon>Fabaceae</taxon>
        <taxon>Papilionoideae</taxon>
        <taxon>50 kb inversion clade</taxon>
        <taxon>NPAAA clade</taxon>
        <taxon>indigoferoid/millettioid clade</taxon>
        <taxon>Phaseoleae</taxon>
        <taxon>Cajanus</taxon>
    </lineage>
</organism>
<dbReference type="Proteomes" id="UP000075243">
    <property type="component" value="Unassembled WGS sequence"/>
</dbReference>
<gene>
    <name evidence="1" type="ORF">KK1_043038</name>
</gene>